<reference evidence="1 2" key="1">
    <citation type="submission" date="2017-03" db="EMBL/GenBank/DDBJ databases">
        <authorList>
            <person name="Afonso C.L."/>
            <person name="Miller P.J."/>
            <person name="Scott M.A."/>
            <person name="Spackman E."/>
            <person name="Goraichik I."/>
            <person name="Dimitrov K.M."/>
            <person name="Suarez D.L."/>
            <person name="Swayne D.E."/>
        </authorList>
    </citation>
    <scope>NUCLEOTIDE SEQUENCE [LARGE SCALE GENOMIC DNA]</scope>
    <source>
        <strain evidence="1 2">CNRZ 918</strain>
    </source>
</reference>
<dbReference type="Proteomes" id="UP000234433">
    <property type="component" value="Unassembled WGS sequence"/>
</dbReference>
<organism evidence="1 2">
    <name type="scientific">Brevibacterium antiquum CNRZ 918</name>
    <dbReference type="NCBI Taxonomy" id="1255637"/>
    <lineage>
        <taxon>Bacteria</taxon>
        <taxon>Bacillati</taxon>
        <taxon>Actinomycetota</taxon>
        <taxon>Actinomycetes</taxon>
        <taxon>Micrococcales</taxon>
        <taxon>Brevibacteriaceae</taxon>
        <taxon>Brevibacterium</taxon>
    </lineage>
</organism>
<gene>
    <name evidence="1" type="ORF">BANT918_00472</name>
</gene>
<accession>A0A2H1HTQ7</accession>
<dbReference type="EMBL" id="FXZD01000001">
    <property type="protein sequence ID" value="SMX66297.1"/>
    <property type="molecule type" value="Genomic_DNA"/>
</dbReference>
<evidence type="ECO:0000313" key="2">
    <source>
        <dbReference type="Proteomes" id="UP000234433"/>
    </source>
</evidence>
<name>A0A2H1HTQ7_9MICO</name>
<evidence type="ECO:0000313" key="1">
    <source>
        <dbReference type="EMBL" id="SMX66297.1"/>
    </source>
</evidence>
<sequence length="78" mass="8991">MNKNHTEFFTCDKFNSAITDSHKPQNCNKPSWVLTPLKRDPRPRRERRTMLKVIAFPNLQHRWTGKTACLIGGQGLVG</sequence>
<dbReference type="AlphaFoldDB" id="A0A2H1HTQ7"/>
<protein>
    <submittedName>
        <fullName evidence="1">Uncharacterized protein</fullName>
    </submittedName>
</protein>
<proteinExistence type="predicted"/>